<keyword evidence="1" id="KW-0472">Membrane</keyword>
<dbReference type="STRING" id="286115.A0A507DA49"/>
<dbReference type="EMBL" id="QEAN01000100">
    <property type="protein sequence ID" value="TPX48428.1"/>
    <property type="molecule type" value="Genomic_DNA"/>
</dbReference>
<dbReference type="AlphaFoldDB" id="A0A507DA49"/>
<feature type="transmembrane region" description="Helical" evidence="1">
    <location>
        <begin position="39"/>
        <end position="65"/>
    </location>
</feature>
<name>A0A507DA49_9FUNG</name>
<evidence type="ECO:0000313" key="5">
    <source>
        <dbReference type="Proteomes" id="UP000317494"/>
    </source>
</evidence>
<keyword evidence="1" id="KW-1133">Transmembrane helix</keyword>
<evidence type="ECO:0000313" key="3">
    <source>
        <dbReference type="EMBL" id="TPX48428.1"/>
    </source>
</evidence>
<keyword evidence="1" id="KW-0812">Transmembrane</keyword>
<organism evidence="4 5">
    <name type="scientific">Synchytrium endobioticum</name>
    <dbReference type="NCBI Taxonomy" id="286115"/>
    <lineage>
        <taxon>Eukaryota</taxon>
        <taxon>Fungi</taxon>
        <taxon>Fungi incertae sedis</taxon>
        <taxon>Chytridiomycota</taxon>
        <taxon>Chytridiomycota incertae sedis</taxon>
        <taxon>Chytridiomycetes</taxon>
        <taxon>Synchytriales</taxon>
        <taxon>Synchytriaceae</taxon>
        <taxon>Synchytrium</taxon>
    </lineage>
</organism>
<gene>
    <name evidence="4" type="ORF">SeMB42_g02996</name>
    <name evidence="2" type="ORF">SeMB42_g03000</name>
    <name evidence="3" type="ORF">SeMB42_g03004</name>
</gene>
<dbReference type="EMBL" id="QEAN01000100">
    <property type="protein sequence ID" value="TPX48433.1"/>
    <property type="molecule type" value="Genomic_DNA"/>
</dbReference>
<evidence type="ECO:0000256" key="1">
    <source>
        <dbReference type="SAM" id="Phobius"/>
    </source>
</evidence>
<sequence length="164" mass="17900">MEGQCGIIAYGICQTGCNAAAVSCYAAAGVTFGTMSAGLMAPIAVMGCNAGLSACMATLCVPALVTNPFYNKRARHPTTFRNLIVQYPNYITFLISNAAYSINRFDRNRTLDGHGVCGRRPPRIRCMPNWLQQGRGCLLWRSRIYVRDGHGRPEASCRECVAKI</sequence>
<dbReference type="Proteomes" id="UP000317494">
    <property type="component" value="Unassembled WGS sequence"/>
</dbReference>
<keyword evidence="5" id="KW-1185">Reference proteome</keyword>
<comment type="caution">
    <text evidence="4">The sequence shown here is derived from an EMBL/GenBank/DDBJ whole genome shotgun (WGS) entry which is preliminary data.</text>
</comment>
<dbReference type="VEuPathDB" id="FungiDB:SeMB42_g02996"/>
<accession>A0A507DA49</accession>
<proteinExistence type="predicted"/>
<evidence type="ECO:0000313" key="2">
    <source>
        <dbReference type="EMBL" id="TPX48424.1"/>
    </source>
</evidence>
<dbReference type="VEuPathDB" id="FungiDB:SeMB42_g03000"/>
<protein>
    <submittedName>
        <fullName evidence="4">Uncharacterized protein</fullName>
    </submittedName>
</protein>
<dbReference type="EMBL" id="QEAN01000100">
    <property type="protein sequence ID" value="TPX48424.1"/>
    <property type="molecule type" value="Genomic_DNA"/>
</dbReference>
<dbReference type="PANTHER" id="PTHR37475">
    <property type="entry name" value="ZYGOTE-SPECIFIC CLASS V COPY B GENE PROTEIN"/>
    <property type="match status" value="1"/>
</dbReference>
<dbReference type="VEuPathDB" id="FungiDB:SeMB42_g03004"/>
<evidence type="ECO:0000313" key="4">
    <source>
        <dbReference type="EMBL" id="TPX48433.1"/>
    </source>
</evidence>
<dbReference type="PANTHER" id="PTHR37475:SF1">
    <property type="entry name" value="ZYGOTE-SPECIFIC PROTEIN"/>
    <property type="match status" value="1"/>
</dbReference>
<reference evidence="4 5" key="1">
    <citation type="journal article" date="2019" name="Sci. Rep.">
        <title>Comparative genomics of chytrid fungi reveal insights into the obligate biotrophic and pathogenic lifestyle of Synchytrium endobioticum.</title>
        <authorList>
            <person name="van de Vossenberg B.T.L.H."/>
            <person name="Warris S."/>
            <person name="Nguyen H.D.T."/>
            <person name="van Gent-Pelzer M.P.E."/>
            <person name="Joly D.L."/>
            <person name="van de Geest H.C."/>
            <person name="Bonants P.J.M."/>
            <person name="Smith D.S."/>
            <person name="Levesque C.A."/>
            <person name="van der Lee T.A.J."/>
        </authorList>
    </citation>
    <scope>NUCLEOTIDE SEQUENCE [LARGE SCALE GENOMIC DNA]</scope>
    <source>
        <strain evidence="4 5">MB42</strain>
    </source>
</reference>